<evidence type="ECO:0000313" key="3">
    <source>
        <dbReference type="EMBL" id="GFO85979.1"/>
    </source>
</evidence>
<dbReference type="AlphaFoldDB" id="A0A916QCI3"/>
<keyword evidence="2" id="KW-0732">Signal</keyword>
<comment type="caution">
    <text evidence="3">The sequence shown here is derived from an EMBL/GenBank/DDBJ whole genome shotgun (WGS) entry which is preliminary data.</text>
</comment>
<evidence type="ECO:0008006" key="5">
    <source>
        <dbReference type="Google" id="ProtNLM"/>
    </source>
</evidence>
<keyword evidence="4" id="KW-1185">Reference proteome</keyword>
<gene>
    <name evidence="3" type="ORF">ANBU17_23260</name>
</gene>
<dbReference type="RefSeq" id="WP_201311659.1">
    <property type="nucleotide sequence ID" value="NZ_BLYI01000047.1"/>
</dbReference>
<name>A0A916QCI3_9FIRM</name>
<feature type="chain" id="PRO_5038602636" description="Lipoprotein" evidence="2">
    <location>
        <begin position="24"/>
        <end position="288"/>
    </location>
</feature>
<evidence type="ECO:0000256" key="2">
    <source>
        <dbReference type="SAM" id="SignalP"/>
    </source>
</evidence>
<protein>
    <recommendedName>
        <fullName evidence="5">Lipoprotein</fullName>
    </recommendedName>
</protein>
<feature type="region of interest" description="Disordered" evidence="1">
    <location>
        <begin position="70"/>
        <end position="95"/>
    </location>
</feature>
<organism evidence="3 4">
    <name type="scientific">Anaerostipes butyraticus</name>
    <dbReference type="NCBI Taxonomy" id="645466"/>
    <lineage>
        <taxon>Bacteria</taxon>
        <taxon>Bacillati</taxon>
        <taxon>Bacillota</taxon>
        <taxon>Clostridia</taxon>
        <taxon>Lachnospirales</taxon>
        <taxon>Lachnospiraceae</taxon>
        <taxon>Anaerostipes</taxon>
    </lineage>
</organism>
<evidence type="ECO:0000256" key="1">
    <source>
        <dbReference type="SAM" id="MobiDB-lite"/>
    </source>
</evidence>
<dbReference type="Proteomes" id="UP000613208">
    <property type="component" value="Unassembled WGS sequence"/>
</dbReference>
<feature type="signal peptide" evidence="2">
    <location>
        <begin position="1"/>
        <end position="23"/>
    </location>
</feature>
<proteinExistence type="predicted"/>
<evidence type="ECO:0000313" key="4">
    <source>
        <dbReference type="Proteomes" id="UP000613208"/>
    </source>
</evidence>
<feature type="compositionally biased region" description="Acidic residues" evidence="1">
    <location>
        <begin position="75"/>
        <end position="84"/>
    </location>
</feature>
<dbReference type="EMBL" id="BLYI01000047">
    <property type="protein sequence ID" value="GFO85979.1"/>
    <property type="molecule type" value="Genomic_DNA"/>
</dbReference>
<dbReference type="PROSITE" id="PS51257">
    <property type="entry name" value="PROKAR_LIPOPROTEIN"/>
    <property type="match status" value="1"/>
</dbReference>
<reference evidence="3" key="1">
    <citation type="submission" date="2020-06" db="EMBL/GenBank/DDBJ databases">
        <title>Characterization of fructooligosaccharide metabolism and fructooligosaccharide-degrading enzymes in human commensal butyrate producers.</title>
        <authorList>
            <person name="Tanno H."/>
            <person name="Fujii T."/>
            <person name="Hirano K."/>
            <person name="Maeno S."/>
            <person name="Tonozuka T."/>
            <person name="Sakamoto M."/>
            <person name="Ohkuma M."/>
            <person name="Tochio T."/>
            <person name="Endo A."/>
        </authorList>
    </citation>
    <scope>NUCLEOTIDE SEQUENCE</scope>
    <source>
        <strain evidence="3">JCM 17466</strain>
    </source>
</reference>
<accession>A0A916QCI3</accession>
<sequence>MTKAWKKLSAVCMALILTFSVTACSGGGDKNSSENEDTGRTAQEILESNYDKSKDLKDVDMTSKIEYEIAVPDTSADDSSDDSESQTLTMDYDAKISDSGSDSMAMAMTGKMSSSGTSIDMNIYYSDGYYYINMLGQKIKQKMDLSKLQKELEATTNQTQLPVENYKDIVVSQNSEGNTVLDYKLNDDGLDEYIKEIADQMGAISSSSVSSDDLDSVKISSFSGQRTLNKDDYTIKESVKFVMENKQSDDGSITISMDITYKNSGKDVTVTLPDDLSDYQESSSLSLN</sequence>